<gene>
    <name evidence="4" type="ORF">G3576_16630</name>
</gene>
<evidence type="ECO:0000313" key="5">
    <source>
        <dbReference type="Proteomes" id="UP000475385"/>
    </source>
</evidence>
<dbReference type="Proteomes" id="UP000475385">
    <property type="component" value="Unassembled WGS sequence"/>
</dbReference>
<evidence type="ECO:0000256" key="3">
    <source>
        <dbReference type="ARBA" id="ARBA00022679"/>
    </source>
</evidence>
<name>A0A6M1LMR2_9PROT</name>
<protein>
    <submittedName>
        <fullName evidence="4">Rhamnosyl transferase</fullName>
    </submittedName>
</protein>
<keyword evidence="3 4" id="KW-0808">Transferase</keyword>
<sequence>MSAPLDAGLAAGIVLFHPAPALLEASLASLQDSVGRIYLFLNAPLSPATRAVVDRPWPRPAVLLNDGTNLGLGTAYNRMAAMARADGFSALLLLDQDSSPLPSMAPALCEARARLIAAGECPAVVGPLPVAARGCGCKAPRCFRRGGAVPAAGAVPLEFVISSGSLIDLAAFEAVGGFREDFFIDAVDIEWCLRAWARHYSCWMLSSVPMPHRLGQGVLRVPLLGLRLARQPPFRLYTHARNQVAMLRLPSVPLAWKCRAALAMAAQSVLHACASGGWPALRAFALGVADGLRSRLGPVTRDFG</sequence>
<evidence type="ECO:0000256" key="2">
    <source>
        <dbReference type="ARBA" id="ARBA00022676"/>
    </source>
</evidence>
<accession>A0A6M1LMR2</accession>
<comment type="caution">
    <text evidence="4">The sequence shown here is derived from an EMBL/GenBank/DDBJ whole genome shotgun (WGS) entry which is preliminary data.</text>
</comment>
<dbReference type="RefSeq" id="WP_164695553.1">
    <property type="nucleotide sequence ID" value="NZ_JAAIKB010000006.1"/>
</dbReference>
<dbReference type="PANTHER" id="PTHR43179">
    <property type="entry name" value="RHAMNOSYLTRANSFERASE WBBL"/>
    <property type="match status" value="1"/>
</dbReference>
<dbReference type="EMBL" id="JAAIKB010000006">
    <property type="protein sequence ID" value="NGM21651.1"/>
    <property type="molecule type" value="Genomic_DNA"/>
</dbReference>
<dbReference type="AlphaFoldDB" id="A0A6M1LMR2"/>
<comment type="similarity">
    <text evidence="1">Belongs to the glycosyltransferase 2 family.</text>
</comment>
<dbReference type="GO" id="GO:0016757">
    <property type="term" value="F:glycosyltransferase activity"/>
    <property type="evidence" value="ECO:0007669"/>
    <property type="project" value="UniProtKB-KW"/>
</dbReference>
<evidence type="ECO:0000256" key="1">
    <source>
        <dbReference type="ARBA" id="ARBA00006739"/>
    </source>
</evidence>
<keyword evidence="5" id="KW-1185">Reference proteome</keyword>
<reference evidence="4 5" key="1">
    <citation type="submission" date="2020-02" db="EMBL/GenBank/DDBJ databases">
        <authorList>
            <person name="Kim H.M."/>
            <person name="Jeon C.O."/>
        </authorList>
    </citation>
    <scope>NUCLEOTIDE SEQUENCE [LARGE SCALE GENOMIC DNA]</scope>
    <source>
        <strain evidence="4 5">PeD5</strain>
    </source>
</reference>
<evidence type="ECO:0000313" key="4">
    <source>
        <dbReference type="EMBL" id="NGM21651.1"/>
    </source>
</evidence>
<dbReference type="SUPFAM" id="SSF53448">
    <property type="entry name" value="Nucleotide-diphospho-sugar transferases"/>
    <property type="match status" value="1"/>
</dbReference>
<reference evidence="4 5" key="2">
    <citation type="submission" date="2020-03" db="EMBL/GenBank/DDBJ databases">
        <title>Roseomonas stagni sp. nov., isolated from pond water in Japan.</title>
        <authorList>
            <person name="Furuhata K."/>
            <person name="Miyamoto H."/>
            <person name="Goto K."/>
        </authorList>
    </citation>
    <scope>NUCLEOTIDE SEQUENCE [LARGE SCALE GENOMIC DNA]</scope>
    <source>
        <strain evidence="4 5">PeD5</strain>
    </source>
</reference>
<dbReference type="PANTHER" id="PTHR43179:SF12">
    <property type="entry name" value="GALACTOFURANOSYLTRANSFERASE GLFT2"/>
    <property type="match status" value="1"/>
</dbReference>
<proteinExistence type="inferred from homology"/>
<keyword evidence="2" id="KW-0328">Glycosyltransferase</keyword>
<organism evidence="4 5">
    <name type="scientific">Falsiroseomonas algicola</name>
    <dbReference type="NCBI Taxonomy" id="2716930"/>
    <lineage>
        <taxon>Bacteria</taxon>
        <taxon>Pseudomonadati</taxon>
        <taxon>Pseudomonadota</taxon>
        <taxon>Alphaproteobacteria</taxon>
        <taxon>Acetobacterales</taxon>
        <taxon>Roseomonadaceae</taxon>
        <taxon>Falsiroseomonas</taxon>
    </lineage>
</organism>
<dbReference type="Gene3D" id="3.90.550.10">
    <property type="entry name" value="Spore Coat Polysaccharide Biosynthesis Protein SpsA, Chain A"/>
    <property type="match status" value="1"/>
</dbReference>
<dbReference type="InterPro" id="IPR029044">
    <property type="entry name" value="Nucleotide-diphossugar_trans"/>
</dbReference>